<reference evidence="1" key="1">
    <citation type="submission" date="2020-09" db="EMBL/GenBank/DDBJ databases">
        <title>Genome seq and assembly of Tianweitania sp.</title>
        <authorList>
            <person name="Chhetri G."/>
        </authorList>
    </citation>
    <scope>NUCLEOTIDE SEQUENCE</scope>
    <source>
        <strain evidence="1">Rool2</strain>
    </source>
</reference>
<protein>
    <submittedName>
        <fullName evidence="1">DUF393 domain-containing protein</fullName>
    </submittedName>
</protein>
<organism evidence="1 2">
    <name type="scientific">Oryzicola mucosus</name>
    <dbReference type="NCBI Taxonomy" id="2767425"/>
    <lineage>
        <taxon>Bacteria</taxon>
        <taxon>Pseudomonadati</taxon>
        <taxon>Pseudomonadota</taxon>
        <taxon>Alphaproteobacteria</taxon>
        <taxon>Hyphomicrobiales</taxon>
        <taxon>Phyllobacteriaceae</taxon>
        <taxon>Oryzicola</taxon>
    </lineage>
</organism>
<evidence type="ECO:0000313" key="2">
    <source>
        <dbReference type="Proteomes" id="UP000643405"/>
    </source>
</evidence>
<evidence type="ECO:0000313" key="1">
    <source>
        <dbReference type="EMBL" id="MBD0414884.1"/>
    </source>
</evidence>
<dbReference type="InterPro" id="IPR052927">
    <property type="entry name" value="DCC_oxidoreductase"/>
</dbReference>
<name>A0A8J6PT92_9HYPH</name>
<gene>
    <name evidence="1" type="ORF">ICI42_09480</name>
</gene>
<sequence>MEAEAHTLVETTNAVLADILAGRRDVVVFDGVCVMCSALMRFTARFDTQQRFEFVTAQSPLGAALYHHLGLDTDVYQTNIVFVGGTPNLKSGSLVALLGAMGWPWRAAVIFKLVPKPIRDSIYSLIARNRYRLFGRTETCEVPTERVRKRLIA</sequence>
<dbReference type="Proteomes" id="UP000643405">
    <property type="component" value="Unassembled WGS sequence"/>
</dbReference>
<accession>A0A8J6PT92</accession>
<dbReference type="EMBL" id="JACVVX010000002">
    <property type="protein sequence ID" value="MBD0414884.1"/>
    <property type="molecule type" value="Genomic_DNA"/>
</dbReference>
<dbReference type="GO" id="GO:0015035">
    <property type="term" value="F:protein-disulfide reductase activity"/>
    <property type="evidence" value="ECO:0007669"/>
    <property type="project" value="InterPro"/>
</dbReference>
<dbReference type="PANTHER" id="PTHR33639">
    <property type="entry name" value="THIOL-DISULFIDE OXIDOREDUCTASE DCC"/>
    <property type="match status" value="1"/>
</dbReference>
<proteinExistence type="predicted"/>
<comment type="caution">
    <text evidence="1">The sequence shown here is derived from an EMBL/GenBank/DDBJ whole genome shotgun (WGS) entry which is preliminary data.</text>
</comment>
<dbReference type="Pfam" id="PF04134">
    <property type="entry name" value="DCC1-like"/>
    <property type="match status" value="1"/>
</dbReference>
<dbReference type="InterPro" id="IPR007263">
    <property type="entry name" value="DCC1-like"/>
</dbReference>
<keyword evidence="2" id="KW-1185">Reference proteome</keyword>
<dbReference type="PANTHER" id="PTHR33639:SF2">
    <property type="entry name" value="DUF393 DOMAIN-CONTAINING PROTEIN"/>
    <property type="match status" value="1"/>
</dbReference>
<dbReference type="AlphaFoldDB" id="A0A8J6PT92"/>